<dbReference type="RefSeq" id="WP_011697720.1">
    <property type="nucleotide sequence ID" value="NC_008554.1"/>
</dbReference>
<sequence length="62" mass="7208">MCEANAYLMKDGKEELLMANVDILRPEGNVVYLMDIFGEQRWVEAAIKEMNLVRHRIVLEKA</sequence>
<name>A0LGJ5_SYNFM</name>
<evidence type="ECO:0008006" key="3">
    <source>
        <dbReference type="Google" id="ProtNLM"/>
    </source>
</evidence>
<evidence type="ECO:0000313" key="2">
    <source>
        <dbReference type="Proteomes" id="UP000001784"/>
    </source>
</evidence>
<protein>
    <recommendedName>
        <fullName evidence="3">RNA-binding protein</fullName>
    </recommendedName>
</protein>
<accession>A0LGJ5</accession>
<dbReference type="KEGG" id="sfu:Sfum_0850"/>
<dbReference type="OrthoDB" id="5422162at2"/>
<organism evidence="1 2">
    <name type="scientific">Syntrophobacter fumaroxidans (strain DSM 10017 / MPOB)</name>
    <dbReference type="NCBI Taxonomy" id="335543"/>
    <lineage>
        <taxon>Bacteria</taxon>
        <taxon>Pseudomonadati</taxon>
        <taxon>Thermodesulfobacteriota</taxon>
        <taxon>Syntrophobacteria</taxon>
        <taxon>Syntrophobacterales</taxon>
        <taxon>Syntrophobacteraceae</taxon>
        <taxon>Syntrophobacter</taxon>
    </lineage>
</organism>
<dbReference type="InterPro" id="IPR019300">
    <property type="entry name" value="CooT"/>
</dbReference>
<dbReference type="eggNOG" id="COG1532">
    <property type="taxonomic scope" value="Bacteria"/>
</dbReference>
<dbReference type="HOGENOM" id="CLU_200895_0_0_7"/>
<keyword evidence="2" id="KW-1185">Reference proteome</keyword>
<dbReference type="AlphaFoldDB" id="A0LGJ5"/>
<dbReference type="InParanoid" id="A0LGJ5"/>
<gene>
    <name evidence="1" type="ordered locus">Sfum_0850</name>
</gene>
<evidence type="ECO:0000313" key="1">
    <source>
        <dbReference type="EMBL" id="ABK16547.1"/>
    </source>
</evidence>
<reference evidence="1 2" key="1">
    <citation type="submission" date="2006-10" db="EMBL/GenBank/DDBJ databases">
        <title>Complete sequence of Syntrophobacter fumaroxidans MPOB.</title>
        <authorList>
            <consortium name="US DOE Joint Genome Institute"/>
            <person name="Copeland A."/>
            <person name="Lucas S."/>
            <person name="Lapidus A."/>
            <person name="Barry K."/>
            <person name="Detter J.C."/>
            <person name="Glavina del Rio T."/>
            <person name="Hammon N."/>
            <person name="Israni S."/>
            <person name="Pitluck S."/>
            <person name="Goltsman E.G."/>
            <person name="Martinez M."/>
            <person name="Schmutz J."/>
            <person name="Larimer F."/>
            <person name="Land M."/>
            <person name="Hauser L."/>
            <person name="Kyrpides N."/>
            <person name="Kim E."/>
            <person name="Boone D.R."/>
            <person name="Brockman F."/>
            <person name="Culley D."/>
            <person name="Ferry J."/>
            <person name="Gunsalus R."/>
            <person name="McInerney M.J."/>
            <person name="Morrison M."/>
            <person name="Plugge C."/>
            <person name="Rohlin L."/>
            <person name="Scholten J."/>
            <person name="Sieber J."/>
            <person name="Stams A.J.M."/>
            <person name="Worm P."/>
            <person name="Henstra A.M."/>
            <person name="Richardson P."/>
        </authorList>
    </citation>
    <scope>NUCLEOTIDE SEQUENCE [LARGE SCALE GENOMIC DNA]</scope>
    <source>
        <strain evidence="2">DSM 10017 / MPOB</strain>
    </source>
</reference>
<dbReference type="EMBL" id="CP000478">
    <property type="protein sequence ID" value="ABK16547.1"/>
    <property type="molecule type" value="Genomic_DNA"/>
</dbReference>
<proteinExistence type="predicted"/>
<dbReference type="Pfam" id="PF10133">
    <property type="entry name" value="CooT"/>
    <property type="match status" value="1"/>
</dbReference>
<dbReference type="Proteomes" id="UP000001784">
    <property type="component" value="Chromosome"/>
</dbReference>
<dbReference type="STRING" id="335543.Sfum_0850"/>